<accession>A0A4R5VUM7</accession>
<dbReference type="OrthoDB" id="9149474at2"/>
<evidence type="ECO:0000313" key="4">
    <source>
        <dbReference type="Proteomes" id="UP000294829"/>
    </source>
</evidence>
<name>A0A4R5VUM7_9BURK</name>
<evidence type="ECO:0000256" key="1">
    <source>
        <dbReference type="SAM" id="SignalP"/>
    </source>
</evidence>
<keyword evidence="4" id="KW-1185">Reference proteome</keyword>
<dbReference type="PROSITE" id="PS51257">
    <property type="entry name" value="PROKAR_LIPOPROTEIN"/>
    <property type="match status" value="1"/>
</dbReference>
<feature type="chain" id="PRO_5020697799" evidence="1">
    <location>
        <begin position="21"/>
        <end position="593"/>
    </location>
</feature>
<evidence type="ECO:0000313" key="3">
    <source>
        <dbReference type="EMBL" id="TDK62803.1"/>
    </source>
</evidence>
<protein>
    <submittedName>
        <fullName evidence="3">DUF4382 domain-containing protein</fullName>
    </submittedName>
</protein>
<reference evidence="3 4" key="1">
    <citation type="submission" date="2019-03" db="EMBL/GenBank/DDBJ databases">
        <title>Sapientia aquatica gen. nov., sp. nov., isolated from a crater lake.</title>
        <authorList>
            <person name="Felfoldi T."/>
            <person name="Szabo A."/>
            <person name="Toth E."/>
            <person name="Schumann P."/>
            <person name="Keki Z."/>
            <person name="Marialigeti K."/>
            <person name="Mathe I."/>
        </authorList>
    </citation>
    <scope>NUCLEOTIDE SEQUENCE [LARGE SCALE GENOMIC DNA]</scope>
    <source>
        <strain evidence="3 4">SA-152</strain>
    </source>
</reference>
<dbReference type="Pfam" id="PF14321">
    <property type="entry name" value="DUF4382"/>
    <property type="match status" value="1"/>
</dbReference>
<dbReference type="AlphaFoldDB" id="A0A4R5VUM7"/>
<feature type="domain" description="DUF4382" evidence="2">
    <location>
        <begin position="45"/>
        <end position="222"/>
    </location>
</feature>
<comment type="caution">
    <text evidence="3">The sequence shown here is derived from an EMBL/GenBank/DDBJ whole genome shotgun (WGS) entry which is preliminary data.</text>
</comment>
<gene>
    <name evidence="3" type="ORF">E2I14_16020</name>
</gene>
<feature type="signal peptide" evidence="1">
    <location>
        <begin position="1"/>
        <end position="20"/>
    </location>
</feature>
<evidence type="ECO:0000259" key="2">
    <source>
        <dbReference type="Pfam" id="PF14321"/>
    </source>
</evidence>
<dbReference type="InterPro" id="IPR025491">
    <property type="entry name" value="DUF4382"/>
</dbReference>
<dbReference type="EMBL" id="SMYL01000010">
    <property type="protein sequence ID" value="TDK62803.1"/>
    <property type="molecule type" value="Genomic_DNA"/>
</dbReference>
<dbReference type="Proteomes" id="UP000294829">
    <property type="component" value="Unassembled WGS sequence"/>
</dbReference>
<sequence>MQQKKLTLALAAVGLISLLAACGGGGGSSGSSTGGTSVVPTAKLGLVNLNLTDGPSDVFNHVWVTVKAVSFHTDPNAVWSNADATWQTTTLPTPITLDLAQLNNGLMNDVFANLSLPEGTYKQIRFFFVSDSDALASSAQAISDNETTPQPLQWNDQVEYVNASGVVAEAPLEIANPVQGIQLQGTFTVTNGAPLNIATDFDLDKIVVPFRHGSMQSFTMKPDLAYFNLSNSGGISGNVDASKLCTSGSTSAPAANCAFNLVVHAEAISADGTRYQDIRSTSVKPDGTFTIAPLPITDASGNAISYDIVVRGRQMQTLMITGVKPAGTYAFASNTETLTGATQLQASAAPLPITIVNEYGTQLSSALNPLTAGHLVFEQTPTGGLPHEIRWAATNPFTGLIDRGGMAHWNQFFWMANSGLSVAPYSASGALTFAAVTPVEGTGNYSVIANEHAYYNFGSAVSLLSPLPNLTSVLFTANAPTLQSNVQSGTVTGTVSMGSIGAFTSAQIVVARNGAIITSQDIPAANWVANGTYQYSISGIGAGSATTALPGAYYYAYLRLDDGAGHHKIVPMSGYIDLRSTNSVTGMNVTVAL</sequence>
<proteinExistence type="predicted"/>
<dbReference type="RefSeq" id="WP_133330363.1">
    <property type="nucleotide sequence ID" value="NZ_SMYL01000010.1"/>
</dbReference>
<keyword evidence="1" id="KW-0732">Signal</keyword>
<organism evidence="3 4">
    <name type="scientific">Sapientia aquatica</name>
    <dbReference type="NCBI Taxonomy" id="1549640"/>
    <lineage>
        <taxon>Bacteria</taxon>
        <taxon>Pseudomonadati</taxon>
        <taxon>Pseudomonadota</taxon>
        <taxon>Betaproteobacteria</taxon>
        <taxon>Burkholderiales</taxon>
        <taxon>Oxalobacteraceae</taxon>
        <taxon>Sapientia</taxon>
    </lineage>
</organism>